<dbReference type="HOGENOM" id="CLU_3365935_0_0_11"/>
<reference evidence="1 2" key="1">
    <citation type="submission" date="2006-10" db="EMBL/GenBank/DDBJ databases">
        <authorList>
            <person name="Fleischmann R.D."/>
            <person name="Dodson R.J."/>
            <person name="Haft D.H."/>
            <person name="Merkel J.S."/>
            <person name="Nelson W.C."/>
            <person name="Fraser C.M."/>
        </authorList>
    </citation>
    <scope>NUCLEOTIDE SEQUENCE [LARGE SCALE GENOMIC DNA]</scope>
    <source>
        <strain evidence="1 2">104</strain>
    </source>
</reference>
<organism evidence="1 2">
    <name type="scientific">Mycobacterium avium (strain 104)</name>
    <dbReference type="NCBI Taxonomy" id="243243"/>
    <lineage>
        <taxon>Bacteria</taxon>
        <taxon>Bacillati</taxon>
        <taxon>Actinomycetota</taxon>
        <taxon>Actinomycetes</taxon>
        <taxon>Mycobacteriales</taxon>
        <taxon>Mycobacteriaceae</taxon>
        <taxon>Mycobacterium</taxon>
        <taxon>Mycobacterium avium complex (MAC)</taxon>
    </lineage>
</organism>
<dbReference type="EMBL" id="CP000479">
    <property type="protein sequence ID" value="ABK66537.1"/>
    <property type="molecule type" value="Genomic_DNA"/>
</dbReference>
<sequence length="35" mass="3751">MRPGRFPVQHCLPDMALACDDPLPVKFTPSAPVGS</sequence>
<accession>A0A0H2ZXP7</accession>
<proteinExistence type="predicted"/>
<name>A0A0H2ZXP7_MYCA1</name>
<dbReference type="Proteomes" id="UP000001574">
    <property type="component" value="Chromosome"/>
</dbReference>
<dbReference type="AlphaFoldDB" id="A0A0H2ZXP7"/>
<gene>
    <name evidence="1" type="ordered locus">MAV_0125</name>
</gene>
<dbReference type="KEGG" id="mav:MAV_0125"/>
<evidence type="ECO:0000313" key="1">
    <source>
        <dbReference type="EMBL" id="ABK66537.1"/>
    </source>
</evidence>
<protein>
    <submittedName>
        <fullName evidence="1">Uncharacterized protein</fullName>
    </submittedName>
</protein>
<evidence type="ECO:0000313" key="2">
    <source>
        <dbReference type="Proteomes" id="UP000001574"/>
    </source>
</evidence>